<dbReference type="GO" id="GO:0042834">
    <property type="term" value="F:peptidoglycan binding"/>
    <property type="evidence" value="ECO:0007669"/>
    <property type="project" value="InterPro"/>
</dbReference>
<name>A0A3B1CIM6_9ZZZZ</name>
<dbReference type="Gene3D" id="3.30.70.1070">
    <property type="entry name" value="Sporulation related repeat"/>
    <property type="match status" value="2"/>
</dbReference>
<dbReference type="PROSITE" id="PS51724">
    <property type="entry name" value="SPOR"/>
    <property type="match status" value="1"/>
</dbReference>
<dbReference type="InterPro" id="IPR007730">
    <property type="entry name" value="SPOR-like_dom"/>
</dbReference>
<keyword evidence="1" id="KW-0812">Transmembrane</keyword>
<dbReference type="SUPFAM" id="SSF110997">
    <property type="entry name" value="Sporulation related repeat"/>
    <property type="match status" value="2"/>
</dbReference>
<dbReference type="InterPro" id="IPR036680">
    <property type="entry name" value="SPOR-like_sf"/>
</dbReference>
<reference evidence="3" key="1">
    <citation type="submission" date="2018-06" db="EMBL/GenBank/DDBJ databases">
        <authorList>
            <person name="Zhirakovskaya E."/>
        </authorList>
    </citation>
    <scope>NUCLEOTIDE SEQUENCE</scope>
</reference>
<feature type="transmembrane region" description="Helical" evidence="1">
    <location>
        <begin position="24"/>
        <end position="46"/>
    </location>
</feature>
<feature type="domain" description="SPOR" evidence="2">
    <location>
        <begin position="190"/>
        <end position="269"/>
    </location>
</feature>
<keyword evidence="1" id="KW-0472">Membrane</keyword>
<accession>A0A3B1CIM6</accession>
<dbReference type="AlphaFoldDB" id="A0A3B1CIM6"/>
<dbReference type="EMBL" id="UOGE01000090">
    <property type="protein sequence ID" value="VAX23838.1"/>
    <property type="molecule type" value="Genomic_DNA"/>
</dbReference>
<proteinExistence type="predicted"/>
<gene>
    <name evidence="3" type="ORF">MNBD_NITROSPINAE02-1743</name>
</gene>
<evidence type="ECO:0000256" key="1">
    <source>
        <dbReference type="SAM" id="Phobius"/>
    </source>
</evidence>
<protein>
    <recommendedName>
        <fullName evidence="2">SPOR domain-containing protein</fullName>
    </recommendedName>
</protein>
<dbReference type="Pfam" id="PF05036">
    <property type="entry name" value="SPOR"/>
    <property type="match status" value="2"/>
</dbReference>
<keyword evidence="1" id="KW-1133">Transmembrane helix</keyword>
<evidence type="ECO:0000313" key="3">
    <source>
        <dbReference type="EMBL" id="VAX23838.1"/>
    </source>
</evidence>
<evidence type="ECO:0000259" key="2">
    <source>
        <dbReference type="PROSITE" id="PS51724"/>
    </source>
</evidence>
<organism evidence="3">
    <name type="scientific">hydrothermal vent metagenome</name>
    <dbReference type="NCBI Taxonomy" id="652676"/>
    <lineage>
        <taxon>unclassified sequences</taxon>
        <taxon>metagenomes</taxon>
        <taxon>ecological metagenomes</taxon>
    </lineage>
</organism>
<sequence>MDEGLLEEFESELAEEEKSRKTRVAIIMIGLAAGILVGLYVTFFGWDFGGEGPATDAEVVADAGQDETMAEPEPRPVPMEVEKVINSQEQEALEPSKSSEPEETKFSAPDILITEKPMEAASETEEKDFSFDPMPEDEDFDNPLRDIHKDVDSEKKAATDTKKKTASLTIKEVEIKPAVKPAKKPAVKPPVKKPFYAVRISATTDAVLALKVRDNLKRKGYKAWISQGKVRQDIFRVIAGEFRSIKEASALSVKLAESGFRPRTSYIQMGSKVTLEMGVYKTVQQARKVVKLMKKKGFNATIKSSGSGAMDLYVVLVGKYNSLAQAQRIEKKISDTGLRTLGVAKAK</sequence>